<comment type="caution">
    <text evidence="1">The sequence shown here is derived from an EMBL/GenBank/DDBJ whole genome shotgun (WGS) entry which is preliminary data.</text>
</comment>
<name>A0ABQ5VIR9_9RHOB</name>
<proteinExistence type="predicted"/>
<protein>
    <submittedName>
        <fullName evidence="1">Uncharacterized protein</fullName>
    </submittedName>
</protein>
<sequence>MVKVTYAYNSTLPKRKMPIVKLPGKPVTRAIATGIFPTNKEIDYLKTMELIKRKSFNKKKLKLIVPTMVSEHWVTLEASWRCELDLFTHPKTSETQEIWAVEYLNVNSYPIECCTGYDLSATVHMSGPIKTVTRGGITFPKAKFQINFESIGPTGDKTQTKQLIEFGFLQGNFKKV</sequence>
<evidence type="ECO:0000313" key="1">
    <source>
        <dbReference type="EMBL" id="GLQ27003.1"/>
    </source>
</evidence>
<keyword evidence="2" id="KW-1185">Reference proteome</keyword>
<dbReference type="RefSeq" id="WP_284372685.1">
    <property type="nucleotide sequence ID" value="NZ_BSNL01000001.1"/>
</dbReference>
<accession>A0ABQ5VIR9</accession>
<reference evidence="1" key="1">
    <citation type="journal article" date="2014" name="Int. J. Syst. Evol. Microbiol.">
        <title>Complete genome of a new Firmicutes species belonging to the dominant human colonic microbiota ('Ruminococcus bicirculans') reveals two chromosomes and a selective capacity to utilize plant glucans.</title>
        <authorList>
            <consortium name="NISC Comparative Sequencing Program"/>
            <person name="Wegmann U."/>
            <person name="Louis P."/>
            <person name="Goesmann A."/>
            <person name="Henrissat B."/>
            <person name="Duncan S.H."/>
            <person name="Flint H.J."/>
        </authorList>
    </citation>
    <scope>NUCLEOTIDE SEQUENCE</scope>
    <source>
        <strain evidence="1">NBRC 109915</strain>
    </source>
</reference>
<dbReference type="Proteomes" id="UP001161388">
    <property type="component" value="Unassembled WGS sequence"/>
</dbReference>
<gene>
    <name evidence="1" type="ORF">GCM10007927_18060</name>
</gene>
<organism evidence="1 2">
    <name type="scientific">Sulfitobacter pacificus</name>
    <dbReference type="NCBI Taxonomy" id="1499314"/>
    <lineage>
        <taxon>Bacteria</taxon>
        <taxon>Pseudomonadati</taxon>
        <taxon>Pseudomonadota</taxon>
        <taxon>Alphaproteobacteria</taxon>
        <taxon>Rhodobacterales</taxon>
        <taxon>Roseobacteraceae</taxon>
        <taxon>Sulfitobacter</taxon>
    </lineage>
</organism>
<reference evidence="1" key="2">
    <citation type="submission" date="2023-01" db="EMBL/GenBank/DDBJ databases">
        <title>Draft genome sequence of Sulfitobacter pacificus strain NBRC 109915.</title>
        <authorList>
            <person name="Sun Q."/>
            <person name="Mori K."/>
        </authorList>
    </citation>
    <scope>NUCLEOTIDE SEQUENCE</scope>
    <source>
        <strain evidence="1">NBRC 109915</strain>
    </source>
</reference>
<evidence type="ECO:0000313" key="2">
    <source>
        <dbReference type="Proteomes" id="UP001161388"/>
    </source>
</evidence>
<dbReference type="EMBL" id="BSNL01000001">
    <property type="protein sequence ID" value="GLQ27003.1"/>
    <property type="molecule type" value="Genomic_DNA"/>
</dbReference>